<organism evidence="1 2">
    <name type="scientific">Streptomyces kanasensis</name>
    <dbReference type="NCBI Taxonomy" id="936756"/>
    <lineage>
        <taxon>Bacteria</taxon>
        <taxon>Bacillati</taxon>
        <taxon>Actinomycetota</taxon>
        <taxon>Actinomycetes</taxon>
        <taxon>Kitasatosporales</taxon>
        <taxon>Streptomycetaceae</taxon>
        <taxon>Streptomyces</taxon>
    </lineage>
</organism>
<dbReference type="AlphaFoldDB" id="A0A100Y657"/>
<dbReference type="RefSeq" id="WP_058942347.1">
    <property type="nucleotide sequence ID" value="NZ_LNSV01000027.1"/>
</dbReference>
<protein>
    <submittedName>
        <fullName evidence="1">Uncharacterized protein</fullName>
    </submittedName>
</protein>
<comment type="caution">
    <text evidence="1">The sequence shown here is derived from an EMBL/GenBank/DDBJ whole genome shotgun (WGS) entry which is preliminary data.</text>
</comment>
<evidence type="ECO:0000313" key="2">
    <source>
        <dbReference type="Proteomes" id="UP000054011"/>
    </source>
</evidence>
<gene>
    <name evidence="1" type="ORF">ATE80_12945</name>
</gene>
<accession>A0A100Y657</accession>
<name>A0A100Y657_9ACTN</name>
<proteinExistence type="predicted"/>
<dbReference type="Proteomes" id="UP000054011">
    <property type="component" value="Unassembled WGS sequence"/>
</dbReference>
<reference evidence="1 2" key="1">
    <citation type="submission" date="2015-11" db="EMBL/GenBank/DDBJ databases">
        <title>Genome-wide analysis reveals the secondary metabolome in Streptomyces kanasensis ZX01.</title>
        <authorList>
            <person name="Zhang G."/>
            <person name="Han L."/>
            <person name="Feng J."/>
            <person name="Zhang X."/>
        </authorList>
    </citation>
    <scope>NUCLEOTIDE SEQUENCE [LARGE SCALE GENOMIC DNA]</scope>
    <source>
        <strain evidence="1 2">ZX01</strain>
    </source>
</reference>
<dbReference type="STRING" id="936756.ATE80_12945"/>
<keyword evidence="2" id="KW-1185">Reference proteome</keyword>
<evidence type="ECO:0000313" key="1">
    <source>
        <dbReference type="EMBL" id="KUH38370.1"/>
    </source>
</evidence>
<dbReference type="EMBL" id="LNSV01000027">
    <property type="protein sequence ID" value="KUH38370.1"/>
    <property type="molecule type" value="Genomic_DNA"/>
</dbReference>
<dbReference type="OrthoDB" id="9950503at2"/>
<sequence>MDRDEGQSSYCREGGHEFCHPQDVYVQLPGRPRYGPVLTLTCTCCCHRGEPGRVRGEGW</sequence>